<proteinExistence type="predicted"/>
<feature type="non-terminal residue" evidence="1">
    <location>
        <position position="1"/>
    </location>
</feature>
<dbReference type="AlphaFoldDB" id="A0AAV5VBN3"/>
<organism evidence="1 2">
    <name type="scientific">Pristionchus fissidentatus</name>
    <dbReference type="NCBI Taxonomy" id="1538716"/>
    <lineage>
        <taxon>Eukaryota</taxon>
        <taxon>Metazoa</taxon>
        <taxon>Ecdysozoa</taxon>
        <taxon>Nematoda</taxon>
        <taxon>Chromadorea</taxon>
        <taxon>Rhabditida</taxon>
        <taxon>Rhabditina</taxon>
        <taxon>Diplogasteromorpha</taxon>
        <taxon>Diplogasteroidea</taxon>
        <taxon>Neodiplogasteridae</taxon>
        <taxon>Pristionchus</taxon>
    </lineage>
</organism>
<accession>A0AAV5VBN3</accession>
<dbReference type="EMBL" id="BTSY01000002">
    <property type="protein sequence ID" value="GMT15612.1"/>
    <property type="molecule type" value="Genomic_DNA"/>
</dbReference>
<feature type="non-terminal residue" evidence="1">
    <location>
        <position position="146"/>
    </location>
</feature>
<evidence type="ECO:0000313" key="1">
    <source>
        <dbReference type="EMBL" id="GMT15612.1"/>
    </source>
</evidence>
<name>A0AAV5VBN3_9BILA</name>
<gene>
    <name evidence="1" type="ORF">PFISCL1PPCAC_6909</name>
</gene>
<evidence type="ECO:0000313" key="2">
    <source>
        <dbReference type="Proteomes" id="UP001432322"/>
    </source>
</evidence>
<comment type="caution">
    <text evidence="1">The sequence shown here is derived from an EMBL/GenBank/DDBJ whole genome shotgun (WGS) entry which is preliminary data.</text>
</comment>
<dbReference type="Proteomes" id="UP001432322">
    <property type="component" value="Unassembled WGS sequence"/>
</dbReference>
<keyword evidence="2" id="KW-1185">Reference proteome</keyword>
<reference evidence="1" key="1">
    <citation type="submission" date="2023-10" db="EMBL/GenBank/DDBJ databases">
        <title>Genome assembly of Pristionchus species.</title>
        <authorList>
            <person name="Yoshida K."/>
            <person name="Sommer R.J."/>
        </authorList>
    </citation>
    <scope>NUCLEOTIDE SEQUENCE</scope>
    <source>
        <strain evidence="1">RS5133</strain>
    </source>
</reference>
<sequence>KKYLEFLRLYLITKVESIARSADSKGEVTTVSFIVEYHGVGLPSDKQKITVGESFTFKKIRIVPGLNPDADLPHFLKFSHSVCLEVGRSAIYSRNTIQVPVTIVTSFVEIAPTKSMQIPKEDLLIDLSSSASIPILSSLHILIFSL</sequence>
<protein>
    <submittedName>
        <fullName evidence="1">Uncharacterized protein</fullName>
    </submittedName>
</protein>